<feature type="transmembrane region" description="Helical" evidence="13">
    <location>
        <begin position="1184"/>
        <end position="1202"/>
    </location>
</feature>
<keyword evidence="11 12" id="KW-0407">Ion channel</keyword>
<name>A0A553PJM3_TIGCA</name>
<evidence type="ECO:0000256" key="5">
    <source>
        <dbReference type="ARBA" id="ARBA00022692"/>
    </source>
</evidence>
<evidence type="ECO:0000313" key="14">
    <source>
        <dbReference type="EMBL" id="TRY77882.1"/>
    </source>
</evidence>
<evidence type="ECO:0000256" key="8">
    <source>
        <dbReference type="ARBA" id="ARBA00023065"/>
    </source>
</evidence>
<evidence type="ECO:0000256" key="2">
    <source>
        <dbReference type="ARBA" id="ARBA00007193"/>
    </source>
</evidence>
<accession>A0A553PJM3</accession>
<dbReference type="PANTHER" id="PTHR11690:SF300">
    <property type="entry name" value="PICKPOCKET PROTEIN 19"/>
    <property type="match status" value="1"/>
</dbReference>
<proteinExistence type="inferred from homology"/>
<keyword evidence="9 13" id="KW-0472">Membrane</keyword>
<evidence type="ECO:0000313" key="15">
    <source>
        <dbReference type="Proteomes" id="UP000318571"/>
    </source>
</evidence>
<gene>
    <name evidence="14" type="ORF">TCAL_09782</name>
</gene>
<evidence type="ECO:0000256" key="10">
    <source>
        <dbReference type="ARBA" id="ARBA00023201"/>
    </source>
</evidence>
<evidence type="ECO:0000256" key="4">
    <source>
        <dbReference type="ARBA" id="ARBA00022461"/>
    </source>
</evidence>
<organism evidence="14 15">
    <name type="scientific">Tigriopus californicus</name>
    <name type="common">Marine copepod</name>
    <dbReference type="NCBI Taxonomy" id="6832"/>
    <lineage>
        <taxon>Eukaryota</taxon>
        <taxon>Metazoa</taxon>
        <taxon>Ecdysozoa</taxon>
        <taxon>Arthropoda</taxon>
        <taxon>Crustacea</taxon>
        <taxon>Multicrustacea</taxon>
        <taxon>Hexanauplia</taxon>
        <taxon>Copepoda</taxon>
        <taxon>Harpacticoida</taxon>
        <taxon>Harpacticidae</taxon>
        <taxon>Tigriopus</taxon>
    </lineage>
</organism>
<keyword evidence="15" id="KW-1185">Reference proteome</keyword>
<keyword evidence="3 12" id="KW-0813">Transport</keyword>
<evidence type="ECO:0000256" key="12">
    <source>
        <dbReference type="RuleBase" id="RU000679"/>
    </source>
</evidence>
<dbReference type="InterPro" id="IPR001873">
    <property type="entry name" value="ENaC"/>
</dbReference>
<evidence type="ECO:0000256" key="3">
    <source>
        <dbReference type="ARBA" id="ARBA00022448"/>
    </source>
</evidence>
<dbReference type="GO" id="GO:0015280">
    <property type="term" value="F:ligand-gated sodium channel activity"/>
    <property type="evidence" value="ECO:0007669"/>
    <property type="project" value="TreeGrafter"/>
</dbReference>
<keyword evidence="7" id="KW-0915">Sodium</keyword>
<comment type="subcellular location">
    <subcellularLocation>
        <location evidence="1">Membrane</location>
        <topology evidence="1">Multi-pass membrane protein</topology>
    </subcellularLocation>
</comment>
<evidence type="ECO:0000256" key="9">
    <source>
        <dbReference type="ARBA" id="ARBA00023136"/>
    </source>
</evidence>
<dbReference type="Gene3D" id="2.60.470.10">
    <property type="entry name" value="Acid-sensing ion channels like domains"/>
    <property type="match status" value="1"/>
</dbReference>
<comment type="similarity">
    <text evidence="2 12">Belongs to the amiloride-sensitive sodium channel (TC 1.A.6) family.</text>
</comment>
<keyword evidence="6 13" id="KW-1133">Transmembrane helix</keyword>
<dbReference type="PANTHER" id="PTHR11690">
    <property type="entry name" value="AMILORIDE-SENSITIVE SODIUM CHANNEL-RELATED"/>
    <property type="match status" value="1"/>
</dbReference>
<keyword evidence="8 12" id="KW-0406">Ion transport</keyword>
<keyword evidence="4 12" id="KW-0894">Sodium channel</keyword>
<protein>
    <submittedName>
        <fullName evidence="14">Uncharacterized protein</fullName>
    </submittedName>
</protein>
<dbReference type="EMBL" id="VCGU01000003">
    <property type="protein sequence ID" value="TRY77882.1"/>
    <property type="molecule type" value="Genomic_DNA"/>
</dbReference>
<keyword evidence="10 12" id="KW-0739">Sodium transport</keyword>
<reference evidence="14 15" key="1">
    <citation type="journal article" date="2018" name="Nat. Ecol. Evol.">
        <title>Genomic signatures of mitonuclear coevolution across populations of Tigriopus californicus.</title>
        <authorList>
            <person name="Barreto F.S."/>
            <person name="Watson E.T."/>
            <person name="Lima T.G."/>
            <person name="Willett C.S."/>
            <person name="Edmands S."/>
            <person name="Li W."/>
            <person name="Burton R.S."/>
        </authorList>
    </citation>
    <scope>NUCLEOTIDE SEQUENCE [LARGE SCALE GENOMIC DNA]</scope>
    <source>
        <strain evidence="14 15">San Diego</strain>
    </source>
</reference>
<evidence type="ECO:0000256" key="11">
    <source>
        <dbReference type="ARBA" id="ARBA00023303"/>
    </source>
</evidence>
<dbReference type="Proteomes" id="UP000318571">
    <property type="component" value="Chromosome 11"/>
</dbReference>
<sequence length="1203" mass="136189">MRIQVNSTNSPLNLEDFPVVTFCPNNVLSREKAKKANKTDADIRTVLDYKQYAQSCSHFMRTCTFYGIDCQSFITQVITDMGWCCQLDVMEVMNANADAESGGIVGLMGLDVIFDIESYNYMMPNCYFEGIVFRAIPRGSYPNMLSKFTAISPGATAYVNMKLVKIFTTDDAREKSIKIRNCVFQDEITLDNFDVYTQDNCYTDQIINQFKEKCGCIGIYRGYNTSDVISAAGCPSQCLAPCQEDQISLEISTGATPGFQALCGREPTPDDKLSCLLNFFGRPINDKLCETLDMFADDEYELYSRARLCDKTFQEVHRQCNTTVPHLKPCLQALNLSVSDRRHVEEVIYDYTSSSIMEWSFLFLTYVLALVRGETGQYALDRSYFNNENLMIPHDILECYKDRDVWDRYHRLPSSVDSLVSLIRKIELDPRLTNWNPGHLAATLIHKYRFDGIQYDRCIDTSFTGAVPYKLDLVNSFSKMALVRLLISGNRDDFPTDVLTKEESCSLHWMLSYSVNTTFRDDEVFWNDNYNNNGNGYWGFRPPYGMSPGGWNNNPGNCEERKPISRSPWEMGVIWSPAGPVAAGTMLSGLAAGLEPQYVDWSNGQVDNAWAATLASDLGQTSLLKRRDGQFVGPDGYFNSTLCPREFYMRLVGTDAMYSHLTVAEINGGVDGLIMGKFADEWQAKSEFTLSQIVDRYYSVGGMVSHDVSYSSCDRYANYRRYLDGTKLKEQALIFGMELKHILLLVSMDVTAIRASIESAKHQLESKMNELDASLDQFGECAEKRKRERSFDSGKFNVPPIDEKFPSAGYADVAMILDTSIYSIEDEVFMKQVAASLAIELDIWNTRVRDDNHEDVIIQAGSHFELSEGKRGTVLLSSEDSHNKAQLACDILSTRIPQTGDSDPLKALEAAASRLSARRRDRDEANDLSYGKAQVIVMVLFTRMSTTDERALHNAIYGLRQSFPDVRLLVATRWVDANSFSKYVLFPEYDVITLSSINQEQRAEVDGRRLGQRIAQLPGQIQYSNCDPDGNSYDPERLHEVILYVLPNTQRYFRIHPRYFLKSYKLQVIIEVEFNSAEICWSRASPEEITLNEFYDVFDNDLFELDEQCNSINGGNSGSRRLTLSWDKPCQGKSITRCRPIFMKIVGKDSGGQNCLTDDHYPCRSADAAKVTLRHDGMTCGTPSVFLCLWLIALGLLFIVILM</sequence>
<evidence type="ECO:0000256" key="7">
    <source>
        <dbReference type="ARBA" id="ARBA00023053"/>
    </source>
</evidence>
<keyword evidence="5 12" id="KW-0812">Transmembrane</keyword>
<comment type="caution">
    <text evidence="14">The sequence shown here is derived from an EMBL/GenBank/DDBJ whole genome shotgun (WGS) entry which is preliminary data.</text>
</comment>
<evidence type="ECO:0000256" key="1">
    <source>
        <dbReference type="ARBA" id="ARBA00004141"/>
    </source>
</evidence>
<evidence type="ECO:0000256" key="13">
    <source>
        <dbReference type="SAM" id="Phobius"/>
    </source>
</evidence>
<dbReference type="Pfam" id="PF00858">
    <property type="entry name" value="ASC"/>
    <property type="match status" value="1"/>
</dbReference>
<dbReference type="GO" id="GO:0005886">
    <property type="term" value="C:plasma membrane"/>
    <property type="evidence" value="ECO:0007669"/>
    <property type="project" value="TreeGrafter"/>
</dbReference>
<dbReference type="AlphaFoldDB" id="A0A553PJM3"/>
<evidence type="ECO:0000256" key="6">
    <source>
        <dbReference type="ARBA" id="ARBA00022989"/>
    </source>
</evidence>